<evidence type="ECO:0000256" key="5">
    <source>
        <dbReference type="ARBA" id="ARBA00023242"/>
    </source>
</evidence>
<evidence type="ECO:0000256" key="1">
    <source>
        <dbReference type="ARBA" id="ARBA00022723"/>
    </source>
</evidence>
<dbReference type="OrthoDB" id="3437960at2759"/>
<feature type="domain" description="C2H2-type" evidence="8">
    <location>
        <begin position="618"/>
        <end position="646"/>
    </location>
</feature>
<comment type="caution">
    <text evidence="9">The sequence shown here is derived from an EMBL/GenBank/DDBJ whole genome shotgun (WGS) entry which is preliminary data.</text>
</comment>
<accession>A0A086T6L2</accession>
<dbReference type="Pfam" id="PF00096">
    <property type="entry name" value="zf-C2H2"/>
    <property type="match status" value="3"/>
</dbReference>
<feature type="compositionally biased region" description="Polar residues" evidence="7">
    <location>
        <begin position="260"/>
        <end position="270"/>
    </location>
</feature>
<dbReference type="SUPFAM" id="SSF57667">
    <property type="entry name" value="beta-beta-alpha zinc fingers"/>
    <property type="match status" value="3"/>
</dbReference>
<dbReference type="Proteomes" id="UP000029964">
    <property type="component" value="Unassembled WGS sequence"/>
</dbReference>
<dbReference type="AlphaFoldDB" id="A0A086T6L2"/>
<organism evidence="9 10">
    <name type="scientific">Hapsidospora chrysogenum (strain ATCC 11550 / CBS 779.69 / DSM 880 / IAM 14645 / JCM 23072 / IMI 49137)</name>
    <name type="common">Acremonium chrysogenum</name>
    <dbReference type="NCBI Taxonomy" id="857340"/>
    <lineage>
        <taxon>Eukaryota</taxon>
        <taxon>Fungi</taxon>
        <taxon>Dikarya</taxon>
        <taxon>Ascomycota</taxon>
        <taxon>Pezizomycotina</taxon>
        <taxon>Sordariomycetes</taxon>
        <taxon>Hypocreomycetidae</taxon>
        <taxon>Hypocreales</taxon>
        <taxon>Bionectriaceae</taxon>
        <taxon>Hapsidospora</taxon>
    </lineage>
</organism>
<feature type="compositionally biased region" description="Polar residues" evidence="7">
    <location>
        <begin position="454"/>
        <end position="463"/>
    </location>
</feature>
<evidence type="ECO:0000256" key="3">
    <source>
        <dbReference type="ARBA" id="ARBA00022771"/>
    </source>
</evidence>
<evidence type="ECO:0000256" key="7">
    <source>
        <dbReference type="SAM" id="MobiDB-lite"/>
    </source>
</evidence>
<dbReference type="InterPro" id="IPR036236">
    <property type="entry name" value="Znf_C2H2_sf"/>
</dbReference>
<feature type="region of interest" description="Disordered" evidence="7">
    <location>
        <begin position="76"/>
        <end position="95"/>
    </location>
</feature>
<dbReference type="PANTHER" id="PTHR23235:SF142">
    <property type="entry name" value="ZINC FINGER PROTEIN 384"/>
    <property type="match status" value="1"/>
</dbReference>
<gene>
    <name evidence="9" type="ORF">ACRE_042040</name>
</gene>
<feature type="region of interest" description="Disordered" evidence="7">
    <location>
        <begin position="247"/>
        <end position="289"/>
    </location>
</feature>
<dbReference type="PROSITE" id="PS00028">
    <property type="entry name" value="ZINC_FINGER_C2H2_1"/>
    <property type="match status" value="4"/>
</dbReference>
<reference evidence="10" key="1">
    <citation type="journal article" date="2014" name="Genome Announc.">
        <title>Genome sequence and annotation of Acremonium chrysogenum, producer of the beta-lactam antibiotic cephalosporin C.</title>
        <authorList>
            <person name="Terfehr D."/>
            <person name="Dahlmann T.A."/>
            <person name="Specht T."/>
            <person name="Zadra I."/>
            <person name="Kuernsteiner H."/>
            <person name="Kueck U."/>
        </authorList>
    </citation>
    <scope>NUCLEOTIDE SEQUENCE [LARGE SCALE GENOMIC DNA]</scope>
    <source>
        <strain evidence="10">ATCC 11550 / CBS 779.69 / DSM 880 / IAM 14645 / JCM 23072 / IMI 49137</strain>
    </source>
</reference>
<feature type="compositionally biased region" description="Low complexity" evidence="7">
    <location>
        <begin position="247"/>
        <end position="259"/>
    </location>
</feature>
<proteinExistence type="predicted"/>
<protein>
    <submittedName>
        <fullName evidence="9">Zinc finger protein-like protein</fullName>
    </submittedName>
</protein>
<dbReference type="PROSITE" id="PS50157">
    <property type="entry name" value="ZINC_FINGER_C2H2_2"/>
    <property type="match status" value="6"/>
</dbReference>
<feature type="compositionally biased region" description="Polar residues" evidence="7">
    <location>
        <begin position="277"/>
        <end position="289"/>
    </location>
</feature>
<feature type="domain" description="C2H2-type" evidence="8">
    <location>
        <begin position="590"/>
        <end position="617"/>
    </location>
</feature>
<evidence type="ECO:0000256" key="2">
    <source>
        <dbReference type="ARBA" id="ARBA00022737"/>
    </source>
</evidence>
<dbReference type="FunFam" id="3.30.160.60:FF:002343">
    <property type="entry name" value="Zinc finger protein 33A"/>
    <property type="match status" value="2"/>
</dbReference>
<evidence type="ECO:0000256" key="4">
    <source>
        <dbReference type="ARBA" id="ARBA00022833"/>
    </source>
</evidence>
<keyword evidence="4" id="KW-0862">Zinc</keyword>
<evidence type="ECO:0000259" key="8">
    <source>
        <dbReference type="PROSITE" id="PS50157"/>
    </source>
</evidence>
<keyword evidence="3 6" id="KW-0863">Zinc-finger</keyword>
<name>A0A086T6L2_HAPC1</name>
<keyword evidence="5" id="KW-0539">Nucleus</keyword>
<feature type="domain" description="C2H2-type" evidence="8">
    <location>
        <begin position="675"/>
        <end position="702"/>
    </location>
</feature>
<evidence type="ECO:0000313" key="10">
    <source>
        <dbReference type="Proteomes" id="UP000029964"/>
    </source>
</evidence>
<evidence type="ECO:0000256" key="6">
    <source>
        <dbReference type="PROSITE-ProRule" id="PRU00042"/>
    </source>
</evidence>
<keyword evidence="10" id="KW-1185">Reference proteome</keyword>
<dbReference type="HOGENOM" id="CLU_017543_1_0_1"/>
<keyword evidence="1" id="KW-0479">Metal-binding</keyword>
<dbReference type="EMBL" id="JPKY01000039">
    <property type="protein sequence ID" value="KFH44994.1"/>
    <property type="molecule type" value="Genomic_DNA"/>
</dbReference>
<dbReference type="PANTHER" id="PTHR23235">
    <property type="entry name" value="KRUEPPEL-LIKE TRANSCRIPTION FACTOR"/>
    <property type="match status" value="1"/>
</dbReference>
<dbReference type="SMART" id="SM00355">
    <property type="entry name" value="ZnF_C2H2"/>
    <property type="match status" value="6"/>
</dbReference>
<feature type="domain" description="C2H2-type" evidence="8">
    <location>
        <begin position="557"/>
        <end position="589"/>
    </location>
</feature>
<evidence type="ECO:0000313" key="9">
    <source>
        <dbReference type="EMBL" id="KFH44994.1"/>
    </source>
</evidence>
<keyword evidence="2" id="KW-0677">Repeat</keyword>
<dbReference type="GO" id="GO:0008270">
    <property type="term" value="F:zinc ion binding"/>
    <property type="evidence" value="ECO:0007669"/>
    <property type="project" value="UniProtKB-KW"/>
</dbReference>
<sequence>MDDTNMTPRSTWGQGTGQNSECDFLNMLPDDEYLELCSPVILPTANPSQFSSRGRLHPTGHVWMNNNPEAYPAVPTSLPVQSAEQPRSFPNDLDTRGEAKRMRTEQLNAWGLSMDEQYSNPDVPDDDDDQLTCSSCPDACPSNCGETGQGMICCDSDDCEAQPEEDLCVDQACEGAISPCTDENCLVEPIVACGIREQPHYETVDNSASVAPPDPKEEAAAAAALTSFGDLGELGSVNSFSEGNPFNGFNNGFSPGTNSQQLSGQGQGTHSMAFGPQINTNIENGQSSIFPFAPFPSGPNDRSYGLPPQPAPNMELFSHIFQYHGPSDSHTDHMRPCLADNPNIFGSRCPLPDPTSNEPTSHTSDNGQFPGLRCDFTAEDPARFTDHLLSAHRWHLQSLTNLNAALGYIALNQFRQGYRNINQGFGDASPANHSLPGSPFQAFYPNVNGGGPVRQTSTSATPGTDSPISTTPLPTPDSPLTAHSLEPGSESVLESRATSPVTGRPGQSLGPQNAYQCFWRDPKTGEPCGQNFENSDELDSHCKAAHTKNLAKGPGGFQCSWESCKREKDFFQTKAKLNRHLQTHTGFKPMECHICGLRLSAKQALDQHIRTHTNEQPYKCQYGCGRTFKQHSALTMHHRTHTKEKPLKCDECGAVFTESSNLSKHKRTHMVRGMYECELCDKHFHRLDQLRRHLSSNHKDKPDEVGRAIETARSKTKDIRHINRVRKRAEITPSTPCAAPGDLAATVAQDFSTYTRY</sequence>
<feature type="region of interest" description="Disordered" evidence="7">
    <location>
        <begin position="429"/>
        <end position="512"/>
    </location>
</feature>
<feature type="domain" description="C2H2-type" evidence="8">
    <location>
        <begin position="515"/>
        <end position="551"/>
    </location>
</feature>
<dbReference type="Gene3D" id="3.30.160.60">
    <property type="entry name" value="Classic Zinc Finger"/>
    <property type="match status" value="5"/>
</dbReference>
<dbReference type="STRING" id="857340.A0A086T6L2"/>
<feature type="domain" description="C2H2-type" evidence="8">
    <location>
        <begin position="647"/>
        <end position="669"/>
    </location>
</feature>
<dbReference type="InterPro" id="IPR013087">
    <property type="entry name" value="Znf_C2H2_type"/>
</dbReference>